<reference evidence="8 9" key="1">
    <citation type="submission" date="2013-12" db="EMBL/GenBank/DDBJ databases">
        <title>NBRP : Genome information of microbial organism related human and environment.</title>
        <authorList>
            <person name="Hattori M."/>
            <person name="Oshima K."/>
            <person name="Inaba H."/>
            <person name="Suda W."/>
            <person name="Sakamoto M."/>
            <person name="Iino T."/>
            <person name="Kitahara M."/>
            <person name="Oshida Y."/>
            <person name="Iida T."/>
            <person name="Kudo T."/>
            <person name="Itoh T."/>
            <person name="Ahmed I."/>
            <person name="Ohkuma M."/>
        </authorList>
    </citation>
    <scope>NUCLEOTIDE SEQUENCE [LARGE SCALE GENOMIC DNA]</scope>
    <source>
        <strain evidence="8 9">JCM 21738</strain>
    </source>
</reference>
<dbReference type="InterPro" id="IPR011701">
    <property type="entry name" value="MFS"/>
</dbReference>
<feature type="transmembrane region" description="Helical" evidence="6">
    <location>
        <begin position="362"/>
        <end position="385"/>
    </location>
</feature>
<evidence type="ECO:0000256" key="3">
    <source>
        <dbReference type="ARBA" id="ARBA00022692"/>
    </source>
</evidence>
<dbReference type="PANTHER" id="PTHR23531:SF1">
    <property type="entry name" value="QUINOLENE RESISTANCE PROTEIN NORA"/>
    <property type="match status" value="1"/>
</dbReference>
<keyword evidence="9" id="KW-1185">Reference proteome</keyword>
<dbReference type="SUPFAM" id="SSF103473">
    <property type="entry name" value="MFS general substrate transporter"/>
    <property type="match status" value="1"/>
</dbReference>
<keyword evidence="3 6" id="KW-0812">Transmembrane</keyword>
<accession>W4RL00</accession>
<evidence type="ECO:0000313" key="9">
    <source>
        <dbReference type="Proteomes" id="UP000018949"/>
    </source>
</evidence>
<protein>
    <submittedName>
        <fullName evidence="8">Major facilitator family transporter</fullName>
    </submittedName>
</protein>
<feature type="transmembrane region" description="Helical" evidence="6">
    <location>
        <begin position="391"/>
        <end position="411"/>
    </location>
</feature>
<dbReference type="InterPro" id="IPR036259">
    <property type="entry name" value="MFS_trans_sf"/>
</dbReference>
<dbReference type="Pfam" id="PF07690">
    <property type="entry name" value="MFS_1"/>
    <property type="match status" value="1"/>
</dbReference>
<dbReference type="PANTHER" id="PTHR23531">
    <property type="entry name" value="QUINOLENE RESISTANCE PROTEIN NORA"/>
    <property type="match status" value="1"/>
</dbReference>
<feature type="transmembrane region" description="Helical" evidence="6">
    <location>
        <begin position="76"/>
        <end position="94"/>
    </location>
</feature>
<feature type="transmembrane region" description="Helical" evidence="6">
    <location>
        <begin position="195"/>
        <end position="215"/>
    </location>
</feature>
<feature type="transmembrane region" description="Helical" evidence="6">
    <location>
        <begin position="272"/>
        <end position="293"/>
    </location>
</feature>
<sequence>MTLYYVKISFGILTSIYENSLLEKGEIYIVTNKGTIMDLFVHQINGRESIYLHVIPDADPTLPPYIKSIGATGTEIGLVTALFSIGAVLSRPFIGFMLEYRTRKPLVLIGALMLLLITFLYPLSQVVIIFLAFRLLHGLAWGWSTTVNGTAAVDVVPNSRLGEGMGYFGLSITIGMIIAPSLGIFLYQITTFDNLVYISGVLGAIALLLLASVHYQTPDQVLKTKKEDLKFTYLGSLIEKAGWFPATLTLLISLGYGTIVTFIVIFGEERGIEQIFLFYLFNAIFASLSRPVAGKWFDQKGPIRLVILTISITFAGMWVLSFAHSSAMIAVAGVLFGVGFGSLIPTLQSWTLSMTPSNRRGVANGMFFSSIDLGIGLSGLVFGILAQYIELGTLFQISSGFIVLALILTILKGRRKKAVHQPNEATS</sequence>
<dbReference type="GO" id="GO:0005886">
    <property type="term" value="C:plasma membrane"/>
    <property type="evidence" value="ECO:0007669"/>
    <property type="project" value="UniProtKB-SubCell"/>
</dbReference>
<dbReference type="InterPro" id="IPR020846">
    <property type="entry name" value="MFS_dom"/>
</dbReference>
<dbReference type="EMBL" id="BAUW01000016">
    <property type="protein sequence ID" value="GAE45105.1"/>
    <property type="molecule type" value="Genomic_DNA"/>
</dbReference>
<keyword evidence="4 6" id="KW-1133">Transmembrane helix</keyword>
<evidence type="ECO:0000256" key="5">
    <source>
        <dbReference type="ARBA" id="ARBA00023136"/>
    </source>
</evidence>
<comment type="subcellular location">
    <subcellularLocation>
        <location evidence="1">Cell membrane</location>
        <topology evidence="1">Multi-pass membrane protein</topology>
    </subcellularLocation>
</comment>
<keyword evidence="5 6" id="KW-0472">Membrane</keyword>
<dbReference type="InterPro" id="IPR052714">
    <property type="entry name" value="MFS_Exporter"/>
</dbReference>
<feature type="transmembrane region" description="Helical" evidence="6">
    <location>
        <begin position="305"/>
        <end position="323"/>
    </location>
</feature>
<keyword evidence="2" id="KW-0813">Transport</keyword>
<evidence type="ECO:0000256" key="2">
    <source>
        <dbReference type="ARBA" id="ARBA00022448"/>
    </source>
</evidence>
<feature type="transmembrane region" description="Helical" evidence="6">
    <location>
        <begin position="243"/>
        <end position="266"/>
    </location>
</feature>
<feature type="domain" description="Major facilitator superfamily (MFS) profile" evidence="7">
    <location>
        <begin position="4"/>
        <end position="417"/>
    </location>
</feature>
<evidence type="ECO:0000259" key="7">
    <source>
        <dbReference type="PROSITE" id="PS50850"/>
    </source>
</evidence>
<gene>
    <name evidence="8" type="ORF">JCM21738_1876</name>
</gene>
<dbReference type="CDD" id="cd17489">
    <property type="entry name" value="MFS_YfcJ_like"/>
    <property type="match status" value="1"/>
</dbReference>
<proteinExistence type="predicted"/>
<name>W4RL00_9BACI</name>
<feature type="transmembrane region" description="Helical" evidence="6">
    <location>
        <begin position="168"/>
        <end position="189"/>
    </location>
</feature>
<dbReference type="PROSITE" id="PS50850">
    <property type="entry name" value="MFS"/>
    <property type="match status" value="1"/>
</dbReference>
<evidence type="ECO:0000313" key="8">
    <source>
        <dbReference type="EMBL" id="GAE45105.1"/>
    </source>
</evidence>
<comment type="caution">
    <text evidence="8">The sequence shown here is derived from an EMBL/GenBank/DDBJ whole genome shotgun (WGS) entry which is preliminary data.</text>
</comment>
<evidence type="ECO:0000256" key="6">
    <source>
        <dbReference type="SAM" id="Phobius"/>
    </source>
</evidence>
<dbReference type="GO" id="GO:0022857">
    <property type="term" value="F:transmembrane transporter activity"/>
    <property type="evidence" value="ECO:0007669"/>
    <property type="project" value="InterPro"/>
</dbReference>
<organism evidence="8 9">
    <name type="scientific">Mesobacillus boroniphilus JCM 21738</name>
    <dbReference type="NCBI Taxonomy" id="1294265"/>
    <lineage>
        <taxon>Bacteria</taxon>
        <taxon>Bacillati</taxon>
        <taxon>Bacillota</taxon>
        <taxon>Bacilli</taxon>
        <taxon>Bacillales</taxon>
        <taxon>Bacillaceae</taxon>
        <taxon>Mesobacillus</taxon>
    </lineage>
</organism>
<feature type="transmembrane region" description="Helical" evidence="6">
    <location>
        <begin position="106"/>
        <end position="133"/>
    </location>
</feature>
<dbReference type="eggNOG" id="COG2814">
    <property type="taxonomic scope" value="Bacteria"/>
</dbReference>
<feature type="transmembrane region" description="Helical" evidence="6">
    <location>
        <begin position="329"/>
        <end position="350"/>
    </location>
</feature>
<dbReference type="AlphaFoldDB" id="W4RL00"/>
<dbReference type="Gene3D" id="1.20.1250.20">
    <property type="entry name" value="MFS general substrate transporter like domains"/>
    <property type="match status" value="1"/>
</dbReference>
<dbReference type="Proteomes" id="UP000018949">
    <property type="component" value="Unassembled WGS sequence"/>
</dbReference>
<evidence type="ECO:0000256" key="4">
    <source>
        <dbReference type="ARBA" id="ARBA00022989"/>
    </source>
</evidence>
<evidence type="ECO:0000256" key="1">
    <source>
        <dbReference type="ARBA" id="ARBA00004651"/>
    </source>
</evidence>